<feature type="transmembrane region" description="Helical" evidence="7">
    <location>
        <begin position="292"/>
        <end position="310"/>
    </location>
</feature>
<keyword evidence="2 7" id="KW-0812">Transmembrane</keyword>
<evidence type="ECO:0000313" key="10">
    <source>
        <dbReference type="EMBL" id="WYK16893.1"/>
    </source>
</evidence>
<dbReference type="Pfam" id="PF00664">
    <property type="entry name" value="ABC_membrane"/>
    <property type="match status" value="1"/>
</dbReference>
<feature type="domain" description="ABC transmembrane type-1" evidence="9">
    <location>
        <begin position="39"/>
        <end position="319"/>
    </location>
</feature>
<comment type="subcellular location">
    <subcellularLocation>
        <location evidence="1">Cell membrane</location>
        <topology evidence="1">Multi-pass membrane protein</topology>
    </subcellularLocation>
</comment>
<dbReference type="Gene3D" id="3.40.50.300">
    <property type="entry name" value="P-loop containing nucleotide triphosphate hydrolases"/>
    <property type="match status" value="1"/>
</dbReference>
<keyword evidence="11" id="KW-1185">Reference proteome</keyword>
<evidence type="ECO:0000256" key="7">
    <source>
        <dbReference type="SAM" id="Phobius"/>
    </source>
</evidence>
<gene>
    <name evidence="10" type="ORF">RZS32_010680</name>
</gene>
<keyword evidence="4" id="KW-0067">ATP-binding</keyword>
<dbReference type="InterPro" id="IPR017871">
    <property type="entry name" value="ABC_transporter-like_CS"/>
</dbReference>
<protein>
    <submittedName>
        <fullName evidence="10">ABC transporter transmembrane domain-containing protein</fullName>
    </submittedName>
</protein>
<dbReference type="PANTHER" id="PTHR43394:SF1">
    <property type="entry name" value="ATP-BINDING CASSETTE SUB-FAMILY B MEMBER 10, MITOCHONDRIAL"/>
    <property type="match status" value="1"/>
</dbReference>
<dbReference type="SUPFAM" id="SSF90123">
    <property type="entry name" value="ABC transporter transmembrane region"/>
    <property type="match status" value="1"/>
</dbReference>
<feature type="domain" description="ABC transporter" evidence="8">
    <location>
        <begin position="354"/>
        <end position="590"/>
    </location>
</feature>
<name>A0ABZ2TB06_9RHOB</name>
<accession>A0ABZ2TB06</accession>
<dbReference type="InterPro" id="IPR003593">
    <property type="entry name" value="AAA+_ATPase"/>
</dbReference>
<dbReference type="Pfam" id="PF00005">
    <property type="entry name" value="ABC_tran"/>
    <property type="match status" value="1"/>
</dbReference>
<keyword evidence="5 7" id="KW-1133">Transmembrane helix</keyword>
<feature type="transmembrane region" description="Helical" evidence="7">
    <location>
        <begin position="154"/>
        <end position="171"/>
    </location>
</feature>
<proteinExistence type="predicted"/>
<feature type="transmembrane region" description="Helical" evidence="7">
    <location>
        <begin position="76"/>
        <end position="97"/>
    </location>
</feature>
<keyword evidence="6 7" id="KW-0472">Membrane</keyword>
<evidence type="ECO:0000256" key="2">
    <source>
        <dbReference type="ARBA" id="ARBA00022692"/>
    </source>
</evidence>
<dbReference type="Gene3D" id="1.20.1560.10">
    <property type="entry name" value="ABC transporter type 1, transmembrane domain"/>
    <property type="match status" value="1"/>
</dbReference>
<dbReference type="InterPro" id="IPR027417">
    <property type="entry name" value="P-loop_NTPase"/>
</dbReference>
<dbReference type="InterPro" id="IPR036640">
    <property type="entry name" value="ABC1_TM_sf"/>
</dbReference>
<dbReference type="SUPFAM" id="SSF52540">
    <property type="entry name" value="P-loop containing nucleoside triphosphate hydrolases"/>
    <property type="match status" value="1"/>
</dbReference>
<dbReference type="PROSITE" id="PS50893">
    <property type="entry name" value="ABC_TRANSPORTER_2"/>
    <property type="match status" value="1"/>
</dbReference>
<dbReference type="CDD" id="cd18575">
    <property type="entry name" value="ABC_6TM_bac_exporter_ABCB8_10_like"/>
    <property type="match status" value="1"/>
</dbReference>
<dbReference type="PROSITE" id="PS00211">
    <property type="entry name" value="ABC_TRANSPORTER_1"/>
    <property type="match status" value="1"/>
</dbReference>
<dbReference type="InterPro" id="IPR011918">
    <property type="entry name" value="ABC_MsbA_ATP-bd"/>
</dbReference>
<evidence type="ECO:0000256" key="3">
    <source>
        <dbReference type="ARBA" id="ARBA00022741"/>
    </source>
</evidence>
<evidence type="ECO:0000256" key="5">
    <source>
        <dbReference type="ARBA" id="ARBA00022989"/>
    </source>
</evidence>
<evidence type="ECO:0000256" key="1">
    <source>
        <dbReference type="ARBA" id="ARBA00004651"/>
    </source>
</evidence>
<dbReference type="Proteomes" id="UP001281305">
    <property type="component" value="Chromosome"/>
</dbReference>
<dbReference type="CDD" id="cd03249">
    <property type="entry name" value="ABC_MTABC3_MDL1_MDL2"/>
    <property type="match status" value="1"/>
</dbReference>
<evidence type="ECO:0000256" key="4">
    <source>
        <dbReference type="ARBA" id="ARBA00022840"/>
    </source>
</evidence>
<dbReference type="RefSeq" id="WP_317056962.1">
    <property type="nucleotide sequence ID" value="NZ_CP146606.1"/>
</dbReference>
<evidence type="ECO:0000259" key="8">
    <source>
        <dbReference type="PROSITE" id="PS50893"/>
    </source>
</evidence>
<reference evidence="10 11" key="1">
    <citation type="submission" date="2024-02" db="EMBL/GenBank/DDBJ databases">
        <title>Roseovarius strain W115 nov., isolated from a marine algae.</title>
        <authorList>
            <person name="Lee M.W."/>
            <person name="Lee J.K."/>
            <person name="Kim J.M."/>
            <person name="Choi D.G."/>
            <person name="Baek J.H."/>
            <person name="Bayburt H."/>
            <person name="Jung J.J."/>
            <person name="Han D.M."/>
            <person name="Jeon C.O."/>
        </authorList>
    </citation>
    <scope>NUCLEOTIDE SEQUENCE [LARGE SCALE GENOMIC DNA]</scope>
    <source>
        <strain evidence="10 11">W115</strain>
    </source>
</reference>
<evidence type="ECO:0000256" key="6">
    <source>
        <dbReference type="ARBA" id="ARBA00023136"/>
    </source>
</evidence>
<feature type="transmembrane region" description="Helical" evidence="7">
    <location>
        <begin position="177"/>
        <end position="194"/>
    </location>
</feature>
<dbReference type="InterPro" id="IPR011527">
    <property type="entry name" value="ABC1_TM_dom"/>
</dbReference>
<evidence type="ECO:0000313" key="11">
    <source>
        <dbReference type="Proteomes" id="UP001281305"/>
    </source>
</evidence>
<feature type="transmembrane region" description="Helical" evidence="7">
    <location>
        <begin position="35"/>
        <end position="56"/>
    </location>
</feature>
<dbReference type="SMART" id="SM00382">
    <property type="entry name" value="AAA"/>
    <property type="match status" value="1"/>
</dbReference>
<organism evidence="10 11">
    <name type="scientific">Roseovarius rhodophyticola</name>
    <dbReference type="NCBI Taxonomy" id="3080827"/>
    <lineage>
        <taxon>Bacteria</taxon>
        <taxon>Pseudomonadati</taxon>
        <taxon>Pseudomonadota</taxon>
        <taxon>Alphaproteobacteria</taxon>
        <taxon>Rhodobacterales</taxon>
        <taxon>Roseobacteraceae</taxon>
        <taxon>Roseovarius</taxon>
    </lineage>
</organism>
<dbReference type="InterPro" id="IPR003439">
    <property type="entry name" value="ABC_transporter-like_ATP-bd"/>
</dbReference>
<dbReference type="NCBIfam" id="TIGR02204">
    <property type="entry name" value="MsbA_rel"/>
    <property type="match status" value="1"/>
</dbReference>
<dbReference type="InterPro" id="IPR039421">
    <property type="entry name" value="Type_1_exporter"/>
</dbReference>
<dbReference type="PANTHER" id="PTHR43394">
    <property type="entry name" value="ATP-DEPENDENT PERMEASE MDL1, MITOCHONDRIAL"/>
    <property type="match status" value="1"/>
</dbReference>
<dbReference type="PROSITE" id="PS50929">
    <property type="entry name" value="ABC_TM1F"/>
    <property type="match status" value="1"/>
</dbReference>
<evidence type="ECO:0000259" key="9">
    <source>
        <dbReference type="PROSITE" id="PS50929"/>
    </source>
</evidence>
<feature type="transmembrane region" description="Helical" evidence="7">
    <location>
        <begin position="258"/>
        <end position="280"/>
    </location>
</feature>
<sequence length="598" mass="64263">MVRRAENGADMLDREKSKQIGALAAIWPFIKPYRLLLTAALLALVATASVSLVLPLAVRRVVDNFSVEDGTILDQYFLAAVGIAGLLAIGTGLRYLLVSRLGERVVADLRKAVFGRVIGMSPSFFERNLTGEILSRVTTDTTLIQSVIGSSISIALRNLLIFLGGLVFMLVTSAKLTGMVLLLVPLVIVPILVLSRKLRRLSKENQDWIAASSGNASEALLNVQTVQAFTHEEASRGAFNSVTEKSFHVAKHRVNVRALMTVIVIFLVFTGIVSVLWIGARDVRADLMSAGTLIQFVIYSVMVAGAVAALSEIWGELQRAAGASERLVELLQAEDELEDPVSPVALPKPVKGRIAFEDVSFTYPARPDAPALDRFNLVIEPGETIALVGPSGAGKTTVIQLIQRFYDPQAGQVTLDGVALPDMARPEFRAALALVPQEPVIFATSARDNIRFGRTDASDAEVEAAAKTAWAHDFVAALPEGYDSYLGERGVMLSGGQKQRVAIARAILRDAPVLLLDEATSALDAESERAVQTAVDALAKERTTVIVAHRLATVKKADRIIVMDAGRIVAQGTHDSLVSEGGLYARLARLQFTDGEAA</sequence>
<keyword evidence="3" id="KW-0547">Nucleotide-binding</keyword>
<dbReference type="EMBL" id="CP146606">
    <property type="protein sequence ID" value="WYK16893.1"/>
    <property type="molecule type" value="Genomic_DNA"/>
</dbReference>